<feature type="compositionally biased region" description="Pro residues" evidence="3">
    <location>
        <begin position="265"/>
        <end position="279"/>
    </location>
</feature>
<dbReference type="Gene3D" id="3.30.430.20">
    <property type="entry name" value="Gnk2 domain, C-X8-C-X2-C motif"/>
    <property type="match status" value="2"/>
</dbReference>
<feature type="domain" description="Gnk2-homologous" evidence="5">
    <location>
        <begin position="140"/>
        <end position="249"/>
    </location>
</feature>
<gene>
    <name evidence="6" type="ORF">CKAN_01998200</name>
</gene>
<reference evidence="6 7" key="1">
    <citation type="journal article" date="2019" name="Nat. Plants">
        <title>Stout camphor tree genome fills gaps in understanding of flowering plant genome evolution.</title>
        <authorList>
            <person name="Chaw S.M."/>
            <person name="Liu Y.C."/>
            <person name="Wu Y.W."/>
            <person name="Wang H.Y."/>
            <person name="Lin C.I."/>
            <person name="Wu C.S."/>
            <person name="Ke H.M."/>
            <person name="Chang L.Y."/>
            <person name="Hsu C.Y."/>
            <person name="Yang H.T."/>
            <person name="Sudianto E."/>
            <person name="Hsu M.H."/>
            <person name="Wu K.P."/>
            <person name="Wang L.N."/>
            <person name="Leebens-Mack J.H."/>
            <person name="Tsai I.J."/>
        </authorList>
    </citation>
    <scope>NUCLEOTIDE SEQUENCE [LARGE SCALE GENOMIC DNA]</scope>
    <source>
        <strain evidence="7">cv. Chaw 1501</strain>
        <tissue evidence="6">Young leaves</tissue>
    </source>
</reference>
<dbReference type="PROSITE" id="PS51473">
    <property type="entry name" value="GNK2"/>
    <property type="match status" value="2"/>
</dbReference>
<dbReference type="PANTHER" id="PTHR32099:SF42">
    <property type="entry name" value="CYSTEINE-RICH RECEPTOR-LIKE PROTEIN KINASE 9-RELATED"/>
    <property type="match status" value="1"/>
</dbReference>
<protein>
    <submittedName>
        <fullName evidence="6">Putative receptor-like protein kinase isoform X1</fullName>
    </submittedName>
</protein>
<sequence>MSPFLLYFSSLFVLLFFHSPTCNAEDSLKVECNNTYNGITVANYTNNSTFHTNLKILLPSLSSNVSLIKGFYNTSIGEGSDKVYGLVLCRGDVSPDTCRNCTNFASAELLSRCQSRSSAIWYDLCQVQYSDTNFFNFSTTKWWFWVWNQINMTDSEVERFKNSRALLMHELANKTAYEPLRGMFATGKKSYSSTNNVFGLMQCKPVISGEACHKCLEVAITKIPECCDSRIGGRVVSEVCSLRFENITFFGESLVGGPAHSPTLPPVPSLVGGPPPSPIGGPAHSPTLPPAPSLVGGPPPSPTLPPSSPGESKVNEI</sequence>
<dbReference type="Proteomes" id="UP000283530">
    <property type="component" value="Unassembled WGS sequence"/>
</dbReference>
<dbReference type="CDD" id="cd23509">
    <property type="entry name" value="Gnk2-like"/>
    <property type="match status" value="2"/>
</dbReference>
<name>A0A3S3N9J1_9MAGN</name>
<keyword evidence="6" id="KW-0418">Kinase</keyword>
<evidence type="ECO:0000256" key="2">
    <source>
        <dbReference type="ARBA" id="ARBA00022737"/>
    </source>
</evidence>
<dbReference type="InterPro" id="IPR038408">
    <property type="entry name" value="GNK2_sf"/>
</dbReference>
<proteinExistence type="predicted"/>
<evidence type="ECO:0000313" key="7">
    <source>
        <dbReference type="Proteomes" id="UP000283530"/>
    </source>
</evidence>
<accession>A0A3S3N9J1</accession>
<evidence type="ECO:0000256" key="1">
    <source>
        <dbReference type="ARBA" id="ARBA00022729"/>
    </source>
</evidence>
<dbReference type="PANTHER" id="PTHR32099">
    <property type="entry name" value="CYSTEINE-RICH REPEAT SECRETORY PROTEIN"/>
    <property type="match status" value="1"/>
</dbReference>
<comment type="caution">
    <text evidence="6">The sequence shown here is derived from an EMBL/GenBank/DDBJ whole genome shotgun (WGS) entry which is preliminary data.</text>
</comment>
<keyword evidence="2" id="KW-0677">Repeat</keyword>
<keyword evidence="6" id="KW-0808">Transferase</keyword>
<keyword evidence="1 4" id="KW-0732">Signal</keyword>
<dbReference type="Pfam" id="PF01657">
    <property type="entry name" value="Stress-antifung"/>
    <property type="match status" value="2"/>
</dbReference>
<dbReference type="EMBL" id="QPKB01000008">
    <property type="protein sequence ID" value="RWR90859.1"/>
    <property type="molecule type" value="Genomic_DNA"/>
</dbReference>
<dbReference type="GO" id="GO:0016301">
    <property type="term" value="F:kinase activity"/>
    <property type="evidence" value="ECO:0007669"/>
    <property type="project" value="UniProtKB-KW"/>
</dbReference>
<dbReference type="AlphaFoldDB" id="A0A3S3N9J1"/>
<evidence type="ECO:0000259" key="5">
    <source>
        <dbReference type="PROSITE" id="PS51473"/>
    </source>
</evidence>
<keyword evidence="6" id="KW-0675">Receptor</keyword>
<feature type="chain" id="PRO_5018721524" evidence="4">
    <location>
        <begin position="25"/>
        <end position="317"/>
    </location>
</feature>
<dbReference type="FunFam" id="3.30.430.20:FF:000003">
    <property type="entry name" value="Cysteine-rich RLK (RECEPTOR-like protein kinase) 10"/>
    <property type="match status" value="1"/>
</dbReference>
<feature type="signal peptide" evidence="4">
    <location>
        <begin position="1"/>
        <end position="24"/>
    </location>
</feature>
<feature type="domain" description="Gnk2-homologous" evidence="5">
    <location>
        <begin position="32"/>
        <end position="134"/>
    </location>
</feature>
<evidence type="ECO:0000256" key="4">
    <source>
        <dbReference type="SAM" id="SignalP"/>
    </source>
</evidence>
<keyword evidence="7" id="KW-1185">Reference proteome</keyword>
<evidence type="ECO:0000256" key="3">
    <source>
        <dbReference type="SAM" id="MobiDB-lite"/>
    </source>
</evidence>
<feature type="compositionally biased region" description="Pro residues" evidence="3">
    <location>
        <begin position="287"/>
        <end position="308"/>
    </location>
</feature>
<organism evidence="6 7">
    <name type="scientific">Cinnamomum micranthum f. kanehirae</name>
    <dbReference type="NCBI Taxonomy" id="337451"/>
    <lineage>
        <taxon>Eukaryota</taxon>
        <taxon>Viridiplantae</taxon>
        <taxon>Streptophyta</taxon>
        <taxon>Embryophyta</taxon>
        <taxon>Tracheophyta</taxon>
        <taxon>Spermatophyta</taxon>
        <taxon>Magnoliopsida</taxon>
        <taxon>Magnoliidae</taxon>
        <taxon>Laurales</taxon>
        <taxon>Lauraceae</taxon>
        <taxon>Cinnamomum</taxon>
    </lineage>
</organism>
<evidence type="ECO:0000313" key="6">
    <source>
        <dbReference type="EMBL" id="RWR90859.1"/>
    </source>
</evidence>
<feature type="region of interest" description="Disordered" evidence="3">
    <location>
        <begin position="265"/>
        <end position="317"/>
    </location>
</feature>
<dbReference type="OrthoDB" id="1909574at2759"/>
<dbReference type="InterPro" id="IPR002902">
    <property type="entry name" value="GNK2"/>
</dbReference>